<dbReference type="InterPro" id="IPR007569">
    <property type="entry name" value="DUF559"/>
</dbReference>
<dbReference type="PANTHER" id="PTHR38590">
    <property type="entry name" value="BLL0828 PROTEIN"/>
    <property type="match status" value="1"/>
</dbReference>
<comment type="caution">
    <text evidence="2">The sequence shown here is derived from an EMBL/GenBank/DDBJ whole genome shotgun (WGS) entry which is preliminary data.</text>
</comment>
<keyword evidence="2" id="KW-0378">Hydrolase</keyword>
<evidence type="ECO:0000313" key="2">
    <source>
        <dbReference type="EMBL" id="NIJ08276.1"/>
    </source>
</evidence>
<dbReference type="GO" id="GO:0004519">
    <property type="term" value="F:endonuclease activity"/>
    <property type="evidence" value="ECO:0007669"/>
    <property type="project" value="UniProtKB-KW"/>
</dbReference>
<dbReference type="EMBL" id="JAAOZC010000004">
    <property type="protein sequence ID" value="NIJ08276.1"/>
    <property type="molecule type" value="Genomic_DNA"/>
</dbReference>
<name>A0ABX0TXB0_9SPHN</name>
<protein>
    <submittedName>
        <fullName evidence="2">Very-short-patch-repair endonuclease</fullName>
    </submittedName>
</protein>
<dbReference type="SUPFAM" id="SSF52980">
    <property type="entry name" value="Restriction endonuclease-like"/>
    <property type="match status" value="1"/>
</dbReference>
<accession>A0ABX0TXB0</accession>
<evidence type="ECO:0000313" key="3">
    <source>
        <dbReference type="Proteomes" id="UP000727456"/>
    </source>
</evidence>
<proteinExistence type="predicted"/>
<gene>
    <name evidence="2" type="ORF">FHS31_001893</name>
</gene>
<feature type="domain" description="DUF559" evidence="1">
    <location>
        <begin position="1"/>
        <end position="76"/>
    </location>
</feature>
<keyword evidence="2" id="KW-0540">Nuclease</keyword>
<dbReference type="InterPro" id="IPR011335">
    <property type="entry name" value="Restrct_endonuc-II-like"/>
</dbReference>
<dbReference type="PANTHER" id="PTHR38590:SF1">
    <property type="entry name" value="BLL0828 PROTEIN"/>
    <property type="match status" value="1"/>
</dbReference>
<keyword evidence="2" id="KW-0255">Endonuclease</keyword>
<dbReference type="Pfam" id="PF04480">
    <property type="entry name" value="DUF559"/>
    <property type="match status" value="1"/>
</dbReference>
<dbReference type="Proteomes" id="UP000727456">
    <property type="component" value="Unassembled WGS sequence"/>
</dbReference>
<dbReference type="Gene3D" id="3.40.960.10">
    <property type="entry name" value="VSR Endonuclease"/>
    <property type="match status" value="1"/>
</dbReference>
<organism evidence="2 3">
    <name type="scientific">Sphingomonas vulcanisoli</name>
    <dbReference type="NCBI Taxonomy" id="1658060"/>
    <lineage>
        <taxon>Bacteria</taxon>
        <taxon>Pseudomonadati</taxon>
        <taxon>Pseudomonadota</taxon>
        <taxon>Alphaproteobacteria</taxon>
        <taxon>Sphingomonadales</taxon>
        <taxon>Sphingomonadaceae</taxon>
        <taxon>Sphingomonas</taxon>
    </lineage>
</organism>
<reference evidence="2 3" key="1">
    <citation type="submission" date="2020-03" db="EMBL/GenBank/DDBJ databases">
        <title>Genomic Encyclopedia of Type Strains, Phase III (KMG-III): the genomes of soil and plant-associated and newly described type strains.</title>
        <authorList>
            <person name="Whitman W."/>
        </authorList>
    </citation>
    <scope>NUCLEOTIDE SEQUENCE [LARGE SCALE GENOMIC DNA]</scope>
    <source>
        <strain evidence="2 3">CECT 8804</strain>
    </source>
</reference>
<dbReference type="InterPro" id="IPR047216">
    <property type="entry name" value="Endonuclease_DUF559_bact"/>
</dbReference>
<keyword evidence="3" id="KW-1185">Reference proteome</keyword>
<evidence type="ECO:0000259" key="1">
    <source>
        <dbReference type="Pfam" id="PF04480"/>
    </source>
</evidence>
<sequence length="95" mass="10593">MKFARQVVVEPYILDFAARSAKLEIEIDGDTHGARTEYDARRTSFLEQQGYRVIRFTNSEVMGNLEGALTAIGVALADRTPPLPTPSPRWGEGLR</sequence>
<dbReference type="CDD" id="cd01038">
    <property type="entry name" value="Endonuclease_DUF559"/>
    <property type="match status" value="1"/>
</dbReference>